<dbReference type="EMBL" id="KB445807">
    <property type="protein sequence ID" value="EMD33129.1"/>
    <property type="molecule type" value="Genomic_DNA"/>
</dbReference>
<feature type="compositionally biased region" description="Low complexity" evidence="1">
    <location>
        <begin position="441"/>
        <end position="455"/>
    </location>
</feature>
<dbReference type="Proteomes" id="UP000016930">
    <property type="component" value="Unassembled WGS sequence"/>
</dbReference>
<name>M2PBX6_CERS8</name>
<evidence type="ECO:0000313" key="3">
    <source>
        <dbReference type="Proteomes" id="UP000016930"/>
    </source>
</evidence>
<feature type="region of interest" description="Disordered" evidence="1">
    <location>
        <begin position="195"/>
        <end position="260"/>
    </location>
</feature>
<accession>M2PBX6</accession>
<feature type="compositionally biased region" description="Acidic residues" evidence="1">
    <location>
        <begin position="1"/>
        <end position="24"/>
    </location>
</feature>
<organism evidence="2 3">
    <name type="scientific">Ceriporiopsis subvermispora (strain B)</name>
    <name type="common">White-rot fungus</name>
    <name type="synonym">Gelatoporia subvermispora</name>
    <dbReference type="NCBI Taxonomy" id="914234"/>
    <lineage>
        <taxon>Eukaryota</taxon>
        <taxon>Fungi</taxon>
        <taxon>Dikarya</taxon>
        <taxon>Basidiomycota</taxon>
        <taxon>Agaricomycotina</taxon>
        <taxon>Agaricomycetes</taxon>
        <taxon>Polyporales</taxon>
        <taxon>Gelatoporiaceae</taxon>
        <taxon>Gelatoporia</taxon>
    </lineage>
</organism>
<feature type="compositionally biased region" description="Basic and acidic residues" evidence="1">
    <location>
        <begin position="294"/>
        <end position="314"/>
    </location>
</feature>
<dbReference type="HOGENOM" id="CLU_538597_0_0_1"/>
<protein>
    <submittedName>
        <fullName evidence="2">Uncharacterized protein</fullName>
    </submittedName>
</protein>
<dbReference type="AlphaFoldDB" id="M2PBX6"/>
<gene>
    <name evidence="2" type="ORF">CERSUDRAFT_118186</name>
</gene>
<evidence type="ECO:0000256" key="1">
    <source>
        <dbReference type="SAM" id="MobiDB-lite"/>
    </source>
</evidence>
<sequence length="506" mass="56684">MDAEEEDGEEDDEEGDEAEEDASDIDLGSNIDSPESTPEPADKYDLMKAVLSMHEISQRIRHNFNWISKVCKKVKKLRKSRDVLFALADQEKVSRIRLDAFYECRRDIVSDWTDEEFYGSMPTAMLEEDWLGLYLAKHDKLPEWLKGDWEILNLGKNEDEQGYDDRGPDVVEPVLSMQGEDTDVGASNARAVSETGAVHAHDDTARTDQPQAGEQEEQSPAQIFPGPSMDVEATFPRPQAEPPLPAPSSQHNPPVETAREVFEGSRIKFCGDNADGWQDAIHRELEAARAQAQRARERAQRNERGRRERDRQGGRPDAPIHINVDDLPPVVSAARRPAMPLRRTKAMRTISPFLPANEDDPALPQWPESRKRTRDAEDQDVHTAPPEADTIQPSKRARVSQERPAASKRTRSRDNTAAQSSTSREISGTRRSARVRTNKDTSATSSTSVITSAPAVETLHTLEEEADDEEVTSMLIQLDHDDMDLEGLQLQYPLSPAAPAHPNERP</sequence>
<feature type="compositionally biased region" description="Polar residues" evidence="1">
    <location>
        <begin position="415"/>
        <end position="430"/>
    </location>
</feature>
<feature type="region of interest" description="Disordered" evidence="1">
    <location>
        <begin position="284"/>
        <end position="470"/>
    </location>
</feature>
<reference evidence="2 3" key="1">
    <citation type="journal article" date="2012" name="Proc. Natl. Acad. Sci. U.S.A.">
        <title>Comparative genomics of Ceriporiopsis subvermispora and Phanerochaete chrysosporium provide insight into selective ligninolysis.</title>
        <authorList>
            <person name="Fernandez-Fueyo E."/>
            <person name="Ruiz-Duenas F.J."/>
            <person name="Ferreira P."/>
            <person name="Floudas D."/>
            <person name="Hibbett D.S."/>
            <person name="Canessa P."/>
            <person name="Larrondo L.F."/>
            <person name="James T.Y."/>
            <person name="Seelenfreund D."/>
            <person name="Lobos S."/>
            <person name="Polanco R."/>
            <person name="Tello M."/>
            <person name="Honda Y."/>
            <person name="Watanabe T."/>
            <person name="Watanabe T."/>
            <person name="Ryu J.S."/>
            <person name="Kubicek C.P."/>
            <person name="Schmoll M."/>
            <person name="Gaskell J."/>
            <person name="Hammel K.E."/>
            <person name="St John F.J."/>
            <person name="Vanden Wymelenberg A."/>
            <person name="Sabat G."/>
            <person name="Splinter BonDurant S."/>
            <person name="Syed K."/>
            <person name="Yadav J.S."/>
            <person name="Doddapaneni H."/>
            <person name="Subramanian V."/>
            <person name="Lavin J.L."/>
            <person name="Oguiza J.A."/>
            <person name="Perez G."/>
            <person name="Pisabarro A.G."/>
            <person name="Ramirez L."/>
            <person name="Santoyo F."/>
            <person name="Master E."/>
            <person name="Coutinho P.M."/>
            <person name="Henrissat B."/>
            <person name="Lombard V."/>
            <person name="Magnuson J.K."/>
            <person name="Kuees U."/>
            <person name="Hori C."/>
            <person name="Igarashi K."/>
            <person name="Samejima M."/>
            <person name="Held B.W."/>
            <person name="Barry K.W."/>
            <person name="LaButti K.M."/>
            <person name="Lapidus A."/>
            <person name="Lindquist E.A."/>
            <person name="Lucas S.M."/>
            <person name="Riley R."/>
            <person name="Salamov A.A."/>
            <person name="Hoffmeister D."/>
            <person name="Schwenk D."/>
            <person name="Hadar Y."/>
            <person name="Yarden O."/>
            <person name="de Vries R.P."/>
            <person name="Wiebenga A."/>
            <person name="Stenlid J."/>
            <person name="Eastwood D."/>
            <person name="Grigoriev I.V."/>
            <person name="Berka R.M."/>
            <person name="Blanchette R.A."/>
            <person name="Kersten P."/>
            <person name="Martinez A.T."/>
            <person name="Vicuna R."/>
            <person name="Cullen D."/>
        </authorList>
    </citation>
    <scope>NUCLEOTIDE SEQUENCE [LARGE SCALE GENOMIC DNA]</scope>
    <source>
        <strain evidence="2 3">B</strain>
    </source>
</reference>
<feature type="compositionally biased region" description="Basic and acidic residues" evidence="1">
    <location>
        <begin position="368"/>
        <end position="381"/>
    </location>
</feature>
<proteinExistence type="predicted"/>
<feature type="region of interest" description="Disordered" evidence="1">
    <location>
        <begin position="1"/>
        <end position="41"/>
    </location>
</feature>
<keyword evidence="3" id="KW-1185">Reference proteome</keyword>
<evidence type="ECO:0000313" key="2">
    <source>
        <dbReference type="EMBL" id="EMD33129.1"/>
    </source>
</evidence>